<dbReference type="GO" id="GO:0005737">
    <property type="term" value="C:cytoplasm"/>
    <property type="evidence" value="ECO:0007669"/>
    <property type="project" value="UniProtKB-SubCell"/>
</dbReference>
<dbReference type="eggNOG" id="KOG3168">
    <property type="taxonomic scope" value="Eukaryota"/>
</dbReference>
<comment type="similarity">
    <text evidence="3">Belongs to the snRNP SmB/SmN family.</text>
</comment>
<dbReference type="VEuPathDB" id="PiroplasmaDB:TA12755"/>
<dbReference type="AlphaFoldDB" id="Q4UE64"/>
<evidence type="ECO:0000256" key="6">
    <source>
        <dbReference type="ARBA" id="ARBA00022884"/>
    </source>
</evidence>
<dbReference type="OrthoDB" id="2020720at2759"/>
<dbReference type="SMART" id="SM00651">
    <property type="entry name" value="Sm"/>
    <property type="match status" value="1"/>
</dbReference>
<name>Q4UE64_THEAN</name>
<keyword evidence="7" id="KW-0508">mRNA splicing</keyword>
<dbReference type="InterPro" id="IPR010920">
    <property type="entry name" value="LSM_dom_sf"/>
</dbReference>
<dbReference type="GO" id="GO:0046540">
    <property type="term" value="C:U4/U6 x U5 tri-snRNP complex"/>
    <property type="evidence" value="ECO:0007669"/>
    <property type="project" value="TreeGrafter"/>
</dbReference>
<dbReference type="GO" id="GO:0070990">
    <property type="term" value="F:snRNP binding"/>
    <property type="evidence" value="ECO:0007669"/>
    <property type="project" value="TreeGrafter"/>
</dbReference>
<dbReference type="CDD" id="cd01717">
    <property type="entry name" value="Sm_B"/>
    <property type="match status" value="1"/>
</dbReference>
<feature type="domain" description="Sm" evidence="11">
    <location>
        <begin position="3"/>
        <end position="83"/>
    </location>
</feature>
<dbReference type="Gene3D" id="2.30.30.100">
    <property type="match status" value="1"/>
</dbReference>
<keyword evidence="15" id="KW-1185">Reference proteome</keyword>
<evidence type="ECO:0000313" key="15">
    <source>
        <dbReference type="Proteomes" id="UP000001950"/>
    </source>
</evidence>
<reference evidence="12 15" key="1">
    <citation type="journal article" date="2005" name="Science">
        <title>Genome of the host-cell transforming parasite Theileria annulata compared with T. parva.</title>
        <authorList>
            <person name="Pain A."/>
            <person name="Renauld H."/>
            <person name="Berriman M."/>
            <person name="Murphy L."/>
            <person name="Yeats C.A."/>
            <person name="Weir W."/>
            <person name="Kerhornou A."/>
            <person name="Aslett M."/>
            <person name="Bishop R."/>
            <person name="Bouchier C."/>
            <person name="Cochet M."/>
            <person name="Coulson R.M.R."/>
            <person name="Cronin A."/>
            <person name="de Villiers E.P."/>
            <person name="Fraser A."/>
            <person name="Fosker N."/>
            <person name="Gardner M."/>
            <person name="Goble A."/>
            <person name="Griffiths-Jones S."/>
            <person name="Harris D.E."/>
            <person name="Katzer F."/>
            <person name="Larke N."/>
            <person name="Lord A."/>
            <person name="Maser P."/>
            <person name="McKellar S."/>
            <person name="Mooney P."/>
            <person name="Morton F."/>
            <person name="Nene V."/>
            <person name="O'Neil S."/>
            <person name="Price C."/>
            <person name="Quail M.A."/>
            <person name="Rabbinowitsch E."/>
            <person name="Rawlings N.D."/>
            <person name="Rutter S."/>
            <person name="Saunders D."/>
            <person name="Seeger K."/>
            <person name="Shah T."/>
            <person name="Squares R."/>
            <person name="Squares S."/>
            <person name="Tivey A."/>
            <person name="Walker A.R."/>
            <person name="Woodward J."/>
            <person name="Dobbelaere D.A.E."/>
            <person name="Langsley G."/>
            <person name="Rajandream M.A."/>
            <person name="McKeever D."/>
            <person name="Shiels B."/>
            <person name="Tait A."/>
            <person name="Barrell B.G."/>
            <person name="Hall N."/>
        </authorList>
    </citation>
    <scope>NUCLEOTIDE SEQUENCE [LARGE SCALE GENOMIC DNA]</scope>
    <source>
        <strain evidence="15">Ankara</strain>
        <strain evidence="12">Ankara isolate clone C9</strain>
    </source>
</reference>
<dbReference type="PROSITE" id="PS52002">
    <property type="entry name" value="SM"/>
    <property type="match status" value="1"/>
</dbReference>
<comment type="subcellular location">
    <subcellularLocation>
        <location evidence="2">Cytoplasm</location>
    </subcellularLocation>
    <subcellularLocation>
        <location evidence="1">Nucleus</location>
    </subcellularLocation>
</comment>
<dbReference type="GO" id="GO:0005687">
    <property type="term" value="C:U4 snRNP"/>
    <property type="evidence" value="ECO:0007669"/>
    <property type="project" value="TreeGrafter"/>
</dbReference>
<keyword evidence="6" id="KW-0694">RNA-binding</keyword>
<dbReference type="RefSeq" id="XP_952357.1">
    <property type="nucleotide sequence ID" value="XM_947264.1"/>
</dbReference>
<evidence type="ECO:0000313" key="13">
    <source>
        <dbReference type="EMBL" id="SVP91476.1"/>
    </source>
</evidence>
<dbReference type="GO" id="GO:0005685">
    <property type="term" value="C:U1 snRNP"/>
    <property type="evidence" value="ECO:0007669"/>
    <property type="project" value="TreeGrafter"/>
</dbReference>
<dbReference type="GeneID" id="3862135"/>
<keyword evidence="4" id="KW-0963">Cytoplasm</keyword>
<evidence type="ECO:0000256" key="1">
    <source>
        <dbReference type="ARBA" id="ARBA00004123"/>
    </source>
</evidence>
<dbReference type="GO" id="GO:0071004">
    <property type="term" value="C:U2-type prespliceosome"/>
    <property type="evidence" value="ECO:0007669"/>
    <property type="project" value="TreeGrafter"/>
</dbReference>
<evidence type="ECO:0000256" key="5">
    <source>
        <dbReference type="ARBA" id="ARBA00022664"/>
    </source>
</evidence>
<accession>Q4UE64</accession>
<dbReference type="SUPFAM" id="SSF50182">
    <property type="entry name" value="Sm-like ribonucleoproteins"/>
    <property type="match status" value="1"/>
</dbReference>
<keyword evidence="8" id="KW-0539">Nucleus</keyword>
<evidence type="ECO:0000256" key="9">
    <source>
        <dbReference type="ARBA" id="ARBA00023274"/>
    </source>
</evidence>
<dbReference type="InterPro" id="IPR047575">
    <property type="entry name" value="Sm"/>
</dbReference>
<gene>
    <name evidence="12" type="ORF">TA12755</name>
    <name evidence="13" type="ORF">TAT_000181000</name>
    <name evidence="14" type="ORF">TAV_000181200</name>
</gene>
<protein>
    <recommendedName>
        <fullName evidence="10">Sm protein B</fullName>
    </recommendedName>
</protein>
<evidence type="ECO:0000313" key="14">
    <source>
        <dbReference type="EMBL" id="SVP91806.1"/>
    </source>
</evidence>
<evidence type="ECO:0000256" key="3">
    <source>
        <dbReference type="ARBA" id="ARBA00009123"/>
    </source>
</evidence>
<dbReference type="EMBL" id="CR940348">
    <property type="protein sequence ID" value="CAI74625.1"/>
    <property type="molecule type" value="Genomic_DNA"/>
</dbReference>
<dbReference type="PANTHER" id="PTHR10701:SF0">
    <property type="entry name" value="SMALL NUCLEAR RIBONUCLEOPROTEIN-ASSOCIATED PROTEIN B"/>
    <property type="match status" value="1"/>
</dbReference>
<dbReference type="Pfam" id="PF01423">
    <property type="entry name" value="LSM"/>
    <property type="match status" value="1"/>
</dbReference>
<evidence type="ECO:0000256" key="7">
    <source>
        <dbReference type="ARBA" id="ARBA00023187"/>
    </source>
</evidence>
<evidence type="ECO:0000313" key="12">
    <source>
        <dbReference type="EMBL" id="CAI74625.1"/>
    </source>
</evidence>
<dbReference type="GO" id="GO:0005686">
    <property type="term" value="C:U2 snRNP"/>
    <property type="evidence" value="ECO:0007669"/>
    <property type="project" value="TreeGrafter"/>
</dbReference>
<dbReference type="GO" id="GO:0071013">
    <property type="term" value="C:catalytic step 2 spliceosome"/>
    <property type="evidence" value="ECO:0007669"/>
    <property type="project" value="TreeGrafter"/>
</dbReference>
<dbReference type="PANTHER" id="PTHR10701">
    <property type="entry name" value="SMALL NUCLEAR RIBONUCLEOPROTEIN-ASSOCIATED PROTEIN B AND N"/>
    <property type="match status" value="1"/>
</dbReference>
<dbReference type="GO" id="GO:0005682">
    <property type="term" value="C:U5 snRNP"/>
    <property type="evidence" value="ECO:0007669"/>
    <property type="project" value="TreeGrafter"/>
</dbReference>
<dbReference type="OMA" id="NNKMMAH"/>
<dbReference type="FunCoup" id="Q4UE64">
    <property type="interactions" value="73"/>
</dbReference>
<proteinExistence type="inferred from homology"/>
<evidence type="ECO:0000256" key="8">
    <source>
        <dbReference type="ARBA" id="ARBA00023242"/>
    </source>
</evidence>
<dbReference type="EMBL" id="UIVT01000002">
    <property type="protein sequence ID" value="SVP91476.1"/>
    <property type="molecule type" value="Genomic_DNA"/>
</dbReference>
<evidence type="ECO:0000256" key="4">
    <source>
        <dbReference type="ARBA" id="ARBA00022490"/>
    </source>
</evidence>
<dbReference type="InterPro" id="IPR001163">
    <property type="entry name" value="Sm_dom_euk/arc"/>
</dbReference>
<reference evidence="13" key="2">
    <citation type="submission" date="2018-07" db="EMBL/GenBank/DDBJ databases">
        <authorList>
            <person name="Quirk P.G."/>
            <person name="Krulwich T.A."/>
        </authorList>
    </citation>
    <scope>NUCLEOTIDE SEQUENCE</scope>
    <source>
        <strain evidence="13">Anand</strain>
    </source>
</reference>
<dbReference type="KEGG" id="tan:TA12755"/>
<dbReference type="GO" id="GO:0003723">
    <property type="term" value="F:RNA binding"/>
    <property type="evidence" value="ECO:0007669"/>
    <property type="project" value="UniProtKB-KW"/>
</dbReference>
<evidence type="ECO:0000256" key="2">
    <source>
        <dbReference type="ARBA" id="ARBA00004496"/>
    </source>
</evidence>
<dbReference type="EMBL" id="UIVS01000002">
    <property type="protein sequence ID" value="SVP91806.1"/>
    <property type="molecule type" value="Genomic_DNA"/>
</dbReference>
<organism evidence="12 15">
    <name type="scientific">Theileria annulata</name>
    <dbReference type="NCBI Taxonomy" id="5874"/>
    <lineage>
        <taxon>Eukaryota</taxon>
        <taxon>Sar</taxon>
        <taxon>Alveolata</taxon>
        <taxon>Apicomplexa</taxon>
        <taxon>Aconoidasida</taxon>
        <taxon>Piroplasmida</taxon>
        <taxon>Theileriidae</taxon>
        <taxon>Theileria</taxon>
    </lineage>
</organism>
<dbReference type="STRING" id="5874.Q4UE64"/>
<sequence length="155" mass="16854">MAGKNTRMQHWLQYNVRVTLKDNRKFVGTLVAFDKYMNLVLSDCEEFRMTLGKDKNRTEVKRTLGFVLLRGENIVSFTAKSPVNVPQFGYPMGPGKATPAGRGAPLMVPGMMQPGMPQMPAGGVALQAPMRGLVGSAPAQLQPQNVPGTMPPIPN</sequence>
<dbReference type="InterPro" id="IPR050914">
    <property type="entry name" value="snRNP_SmB/NAA38-like"/>
</dbReference>
<keyword evidence="5" id="KW-0507">mRNA processing</keyword>
<keyword evidence="9 12" id="KW-0687">Ribonucleoprotein</keyword>
<dbReference type="Proteomes" id="UP000001950">
    <property type="component" value="Chromosome 2"/>
</dbReference>
<evidence type="ECO:0000256" key="10">
    <source>
        <dbReference type="ARBA" id="ARBA00041355"/>
    </source>
</evidence>
<dbReference type="GO" id="GO:0000398">
    <property type="term" value="P:mRNA splicing, via spliceosome"/>
    <property type="evidence" value="ECO:0007669"/>
    <property type="project" value="TreeGrafter"/>
</dbReference>
<evidence type="ECO:0000259" key="11">
    <source>
        <dbReference type="PROSITE" id="PS52002"/>
    </source>
</evidence>